<name>A0A6G6WGU4_9ACTN</name>
<evidence type="ECO:0008006" key="4">
    <source>
        <dbReference type="Google" id="ProtNLM"/>
    </source>
</evidence>
<evidence type="ECO:0000313" key="2">
    <source>
        <dbReference type="EMBL" id="QIG44377.1"/>
    </source>
</evidence>
<protein>
    <recommendedName>
        <fullName evidence="4">YtxH domain-containing protein</fullName>
    </recommendedName>
</protein>
<accession>A0A6G6WGU4</accession>
<sequence length="77" mass="7989">MRKIPLLAAAAAGYVLGTKAGRERYEQIAAGARRVAGNPRVQDATARAQETVKDAVTTAASSAADKARRQASIQPAP</sequence>
<keyword evidence="3" id="KW-1185">Reference proteome</keyword>
<dbReference type="AlphaFoldDB" id="A0A6G6WGU4"/>
<evidence type="ECO:0000313" key="3">
    <source>
        <dbReference type="Proteomes" id="UP000502996"/>
    </source>
</evidence>
<dbReference type="EMBL" id="CP049257">
    <property type="protein sequence ID" value="QIG44377.1"/>
    <property type="molecule type" value="Genomic_DNA"/>
</dbReference>
<feature type="region of interest" description="Disordered" evidence="1">
    <location>
        <begin position="56"/>
        <end position="77"/>
    </location>
</feature>
<evidence type="ECO:0000256" key="1">
    <source>
        <dbReference type="SAM" id="MobiDB-lite"/>
    </source>
</evidence>
<gene>
    <name evidence="2" type="ORF">G5V58_17760</name>
</gene>
<organism evidence="2 3">
    <name type="scientific">Nocardioides anomalus</name>
    <dbReference type="NCBI Taxonomy" id="2712223"/>
    <lineage>
        <taxon>Bacteria</taxon>
        <taxon>Bacillati</taxon>
        <taxon>Actinomycetota</taxon>
        <taxon>Actinomycetes</taxon>
        <taxon>Propionibacteriales</taxon>
        <taxon>Nocardioidaceae</taxon>
        <taxon>Nocardioides</taxon>
    </lineage>
</organism>
<dbReference type="KEGG" id="nano:G5V58_17760"/>
<proteinExistence type="predicted"/>
<reference evidence="2 3" key="1">
    <citation type="submission" date="2020-02" db="EMBL/GenBank/DDBJ databases">
        <title>Full genome sequence of Nocardioides sp. R-3366.</title>
        <authorList>
            <person name="Im W.-T."/>
        </authorList>
    </citation>
    <scope>NUCLEOTIDE SEQUENCE [LARGE SCALE GENOMIC DNA]</scope>
    <source>
        <strain evidence="2 3">R-3366</strain>
    </source>
</reference>
<dbReference type="Proteomes" id="UP000502996">
    <property type="component" value="Chromosome"/>
</dbReference>
<dbReference type="RefSeq" id="WP_165235680.1">
    <property type="nucleotide sequence ID" value="NZ_CP049257.1"/>
</dbReference>